<keyword evidence="1" id="KW-1133">Transmembrane helix</keyword>
<feature type="domain" description="Mce/MlaD" evidence="2">
    <location>
        <begin position="46"/>
        <end position="123"/>
    </location>
</feature>
<evidence type="ECO:0000259" key="3">
    <source>
        <dbReference type="Pfam" id="PF11887"/>
    </source>
</evidence>
<feature type="transmembrane region" description="Helical" evidence="1">
    <location>
        <begin position="16"/>
        <end position="37"/>
    </location>
</feature>
<dbReference type="Pfam" id="PF02470">
    <property type="entry name" value="MlaD"/>
    <property type="match status" value="1"/>
</dbReference>
<organism evidence="4 5">
    <name type="scientific">Gordonia pseudamarae</name>
    <dbReference type="NCBI Taxonomy" id="2831662"/>
    <lineage>
        <taxon>Bacteria</taxon>
        <taxon>Bacillati</taxon>
        <taxon>Actinomycetota</taxon>
        <taxon>Actinomycetes</taxon>
        <taxon>Mycobacteriales</taxon>
        <taxon>Gordoniaceae</taxon>
        <taxon>Gordonia</taxon>
    </lineage>
</organism>
<evidence type="ECO:0000259" key="2">
    <source>
        <dbReference type="Pfam" id="PF02470"/>
    </source>
</evidence>
<reference evidence="4" key="1">
    <citation type="journal article" date="2021" name="Nat. Microbiol.">
        <title>Cocultivation of an ultrasmall environmental parasitic bacterium with lytic ability against bacteria associated with wastewater foams.</title>
        <authorList>
            <person name="Batinovic S."/>
            <person name="Rose J.J.A."/>
            <person name="Ratcliffe J."/>
            <person name="Seviour R.J."/>
            <person name="Petrovski S."/>
        </authorList>
    </citation>
    <scope>NUCLEOTIDE SEQUENCE</scope>
    <source>
        <strain evidence="4">CON9</strain>
    </source>
</reference>
<keyword evidence="1" id="KW-0812">Transmembrane</keyword>
<sequence length="342" mass="37001">MMRERLAGSVRVLSPLWRLCLAAVVAAGLMMLIIGGITTPIRGGTDDYSADFTDTSGLRPNADVRIRGVKVGKVTAIDLEQDATTNSVRSVVSFTLDKNHRVTGRSTAAVKYANLSGVRYLDLANVDGSGNTLRHIGLENTTPSFNITRLFNGLQPVLQTLSTDEINRFTENALTVLQGDGSGLGPMLASVDKLSRYTTDRGQVISALVTNMSRISDTLGGKSPQIVQFLREMETPIDAANSVLDEFRKAATFGPPFMRQIDHLLQALGLEQGREIDRQLSEAFPTIDDAWKSLRLLRSMIQSIQLPAVADGKDNRCSKGRLDMPGLAQVLVNGVGVSVCRG</sequence>
<proteinExistence type="predicted"/>
<dbReference type="Proteomes" id="UP001059836">
    <property type="component" value="Chromosome"/>
</dbReference>
<evidence type="ECO:0000313" key="4">
    <source>
        <dbReference type="EMBL" id="QHN35994.1"/>
    </source>
</evidence>
<evidence type="ECO:0000313" key="5">
    <source>
        <dbReference type="Proteomes" id="UP001059836"/>
    </source>
</evidence>
<gene>
    <name evidence="4" type="ORF">GII31_15065</name>
</gene>
<name>A0ABX6IJE3_9ACTN</name>
<keyword evidence="5" id="KW-1185">Reference proteome</keyword>
<protein>
    <submittedName>
        <fullName evidence="4">MCE family protein</fullName>
    </submittedName>
</protein>
<dbReference type="PANTHER" id="PTHR33371:SF17">
    <property type="entry name" value="MCE-FAMILY PROTEIN MCE1B"/>
    <property type="match status" value="1"/>
</dbReference>
<dbReference type="EMBL" id="CP045809">
    <property type="protein sequence ID" value="QHN35994.1"/>
    <property type="molecule type" value="Genomic_DNA"/>
</dbReference>
<dbReference type="InterPro" id="IPR003399">
    <property type="entry name" value="Mce/MlaD"/>
</dbReference>
<evidence type="ECO:0000256" key="1">
    <source>
        <dbReference type="SAM" id="Phobius"/>
    </source>
</evidence>
<keyword evidence="1" id="KW-0472">Membrane</keyword>
<dbReference type="PANTHER" id="PTHR33371">
    <property type="entry name" value="INTERMEMBRANE PHOSPHOLIPID TRANSPORT SYSTEM BINDING PROTEIN MLAD-RELATED"/>
    <property type="match status" value="1"/>
</dbReference>
<accession>A0ABX6IJE3</accession>
<dbReference type="Pfam" id="PF11887">
    <property type="entry name" value="Mce4_CUP1"/>
    <property type="match status" value="1"/>
</dbReference>
<dbReference type="InterPro" id="IPR052336">
    <property type="entry name" value="MlaD_Phospholipid_Transporter"/>
</dbReference>
<dbReference type="InterPro" id="IPR005693">
    <property type="entry name" value="Mce"/>
</dbReference>
<dbReference type="NCBIfam" id="TIGR00996">
    <property type="entry name" value="Mtu_fam_mce"/>
    <property type="match status" value="1"/>
</dbReference>
<dbReference type="InterPro" id="IPR024516">
    <property type="entry name" value="Mce_C"/>
</dbReference>
<feature type="domain" description="Mammalian cell entry C-terminal" evidence="3">
    <location>
        <begin position="136"/>
        <end position="239"/>
    </location>
</feature>